<evidence type="ECO:0000256" key="1">
    <source>
        <dbReference type="SAM" id="MobiDB-lite"/>
    </source>
</evidence>
<feature type="compositionally biased region" description="Low complexity" evidence="1">
    <location>
        <begin position="77"/>
        <end position="88"/>
    </location>
</feature>
<dbReference type="EnsemblPlants" id="TraesCS3A02G131300.1">
    <property type="protein sequence ID" value="TraesCS3A02G131300.1"/>
    <property type="gene ID" value="TraesCS3A02G131300"/>
</dbReference>
<dbReference type="Gramene" id="TraesCLE_scaffold_058885_01G000200.1">
    <property type="protein sequence ID" value="TraesCLE_scaffold_058885_01G000200.1"/>
    <property type="gene ID" value="TraesCLE_scaffold_058885_01G000200"/>
</dbReference>
<dbReference type="Gramene" id="TraesCS3A02G131300.1">
    <property type="protein sequence ID" value="TraesCS3A02G131300.1"/>
    <property type="gene ID" value="TraesCS3A02G131300"/>
</dbReference>
<evidence type="ECO:0000313" key="3">
    <source>
        <dbReference type="EnsemblPlants" id="TraesCS3A02G131300.1"/>
    </source>
</evidence>
<dbReference type="OrthoDB" id="10579642at2759"/>
<protein>
    <submittedName>
        <fullName evidence="3">Uncharacterized protein</fullName>
    </submittedName>
</protein>
<dbReference type="Gramene" id="TraesRN3A0100293200.1">
    <property type="protein sequence ID" value="TraesRN3A0100293200.1"/>
    <property type="gene ID" value="TraesRN3A0100293200"/>
</dbReference>
<organism evidence="3">
    <name type="scientific">Triticum aestivum</name>
    <name type="common">Wheat</name>
    <dbReference type="NCBI Taxonomy" id="4565"/>
    <lineage>
        <taxon>Eukaryota</taxon>
        <taxon>Viridiplantae</taxon>
        <taxon>Streptophyta</taxon>
        <taxon>Embryophyta</taxon>
        <taxon>Tracheophyta</taxon>
        <taxon>Spermatophyta</taxon>
        <taxon>Magnoliopsida</taxon>
        <taxon>Liliopsida</taxon>
        <taxon>Poales</taxon>
        <taxon>Poaceae</taxon>
        <taxon>BOP clade</taxon>
        <taxon>Pooideae</taxon>
        <taxon>Triticodae</taxon>
        <taxon>Triticeae</taxon>
        <taxon>Triticinae</taxon>
        <taxon>Triticum</taxon>
    </lineage>
</organism>
<dbReference type="Gramene" id="TraesCAD_scaffold_106290_01G000200.1">
    <property type="protein sequence ID" value="TraesCAD_scaffold_106290_01G000200.1"/>
    <property type="gene ID" value="TraesCAD_scaffold_106290_01G000200"/>
</dbReference>
<reference evidence="3" key="1">
    <citation type="submission" date="2018-08" db="EMBL/GenBank/DDBJ databases">
        <authorList>
            <person name="Rossello M."/>
        </authorList>
    </citation>
    <scope>NUCLEOTIDE SEQUENCE [LARGE SCALE GENOMIC DNA]</scope>
    <source>
        <strain evidence="3">cv. Chinese Spring</strain>
    </source>
</reference>
<reference evidence="3" key="2">
    <citation type="submission" date="2018-10" db="UniProtKB">
        <authorList>
            <consortium name="EnsemblPlants"/>
        </authorList>
    </citation>
    <scope>IDENTIFICATION</scope>
</reference>
<name>A0A3B6ECU3_WHEAT</name>
<dbReference type="Proteomes" id="UP000019116">
    <property type="component" value="Chromosome 3A"/>
</dbReference>
<evidence type="ECO:0000256" key="2">
    <source>
        <dbReference type="SAM" id="SignalP"/>
    </source>
</evidence>
<sequence>MLKVCFFYALALPNLFWLQSAPLIQISWLRHCRWGVVHGSPDQSFCSQPVATEGVPDLAVQEEGEDDGECGHGGKFSVTDSPSSSSASQVHEATEDLINVPDIDNTDNPREPPSQSQRTPTPWPQRY</sequence>
<dbReference type="Gramene" id="TraesCS3A03G0290200.1">
    <property type="protein sequence ID" value="TraesCS3A03G0290200.1.CDS"/>
    <property type="gene ID" value="TraesCS3A03G0290200"/>
</dbReference>
<accession>A0A3B6ECU3</accession>
<dbReference type="Gramene" id="TraesROB_scaffold_089974_01G000400.1">
    <property type="protein sequence ID" value="TraesROB_scaffold_089974_01G000400.1"/>
    <property type="gene ID" value="TraesROB_scaffold_089974_01G000400"/>
</dbReference>
<evidence type="ECO:0000313" key="4">
    <source>
        <dbReference type="Proteomes" id="UP000019116"/>
    </source>
</evidence>
<proteinExistence type="predicted"/>
<feature type="chain" id="PRO_5043173206" evidence="2">
    <location>
        <begin position="21"/>
        <end position="127"/>
    </location>
</feature>
<keyword evidence="4" id="KW-1185">Reference proteome</keyword>
<feature type="signal peptide" evidence="2">
    <location>
        <begin position="1"/>
        <end position="20"/>
    </location>
</feature>
<dbReference type="AlphaFoldDB" id="A0A3B6ECU3"/>
<dbReference type="Gramene" id="TraesWEE_scaffold_084077_01G000100.1">
    <property type="protein sequence ID" value="TraesWEE_scaffold_084077_01G000100.1"/>
    <property type="gene ID" value="TraesWEE_scaffold_084077_01G000100"/>
</dbReference>
<feature type="region of interest" description="Disordered" evidence="1">
    <location>
        <begin position="62"/>
        <end position="127"/>
    </location>
</feature>
<keyword evidence="2" id="KW-0732">Signal</keyword>